<protein>
    <submittedName>
        <fullName evidence="1">Uncharacterized protein</fullName>
    </submittedName>
</protein>
<dbReference type="RefSeq" id="WP_092372270.1">
    <property type="nucleotide sequence ID" value="NZ_FORX01000001.1"/>
</dbReference>
<reference evidence="2" key="1">
    <citation type="submission" date="2016-10" db="EMBL/GenBank/DDBJ databases">
        <authorList>
            <person name="Varghese N."/>
            <person name="Submissions S."/>
        </authorList>
    </citation>
    <scope>NUCLEOTIDE SEQUENCE [LARGE SCALE GENOMIC DNA]</scope>
    <source>
        <strain evidence="2">DSM 5918</strain>
    </source>
</reference>
<dbReference type="OrthoDB" id="5470789at2"/>
<dbReference type="EMBL" id="FORX01000001">
    <property type="protein sequence ID" value="SFJ04647.1"/>
    <property type="molecule type" value="Genomic_DNA"/>
</dbReference>
<dbReference type="Proteomes" id="UP000198635">
    <property type="component" value="Unassembled WGS sequence"/>
</dbReference>
<organism evidence="1 2">
    <name type="scientific">Desulfomicrobium apsheronum</name>
    <dbReference type="NCBI Taxonomy" id="52560"/>
    <lineage>
        <taxon>Bacteria</taxon>
        <taxon>Pseudomonadati</taxon>
        <taxon>Thermodesulfobacteriota</taxon>
        <taxon>Desulfovibrionia</taxon>
        <taxon>Desulfovibrionales</taxon>
        <taxon>Desulfomicrobiaceae</taxon>
        <taxon>Desulfomicrobium</taxon>
    </lineage>
</organism>
<gene>
    <name evidence="1" type="ORF">SAMN04488082_101187</name>
</gene>
<name>A0A1I3N607_9BACT</name>
<evidence type="ECO:0000313" key="1">
    <source>
        <dbReference type="EMBL" id="SFJ04647.1"/>
    </source>
</evidence>
<evidence type="ECO:0000313" key="2">
    <source>
        <dbReference type="Proteomes" id="UP000198635"/>
    </source>
</evidence>
<accession>A0A1I3N607</accession>
<proteinExistence type="predicted"/>
<sequence length="173" mass="19963">MDLERAETVSLLLGQEFLTWLWFASETSNGLFRTREGEAFSVTVEQKVSVQGGEGEARETAVCSGPMAELREARMGLRNGKKVNKAKVRVERDEVSWQVLLDAANFTLQGLKTPKVEMKLEEGEDPDGCILEKIYLLEKCMDYLDLVYARFLDLRFSPRWKEETEHLRRWLEV</sequence>
<dbReference type="STRING" id="52560.SAMN04488082_101187"/>
<dbReference type="AlphaFoldDB" id="A0A1I3N607"/>
<keyword evidence="2" id="KW-1185">Reference proteome</keyword>